<name>W7J866_9PSEU</name>
<dbReference type="PROSITE" id="PS50043">
    <property type="entry name" value="HTH_LUXR_2"/>
    <property type="match status" value="1"/>
</dbReference>
<dbReference type="eggNOG" id="COG2197">
    <property type="taxonomic scope" value="Bacteria"/>
</dbReference>
<dbReference type="eggNOG" id="COG3903">
    <property type="taxonomic scope" value="Bacteria"/>
</dbReference>
<dbReference type="EMBL" id="AYXG01000084">
    <property type="protein sequence ID" value="EWC62209.1"/>
    <property type="molecule type" value="Genomic_DNA"/>
</dbReference>
<dbReference type="Pfam" id="PF25872">
    <property type="entry name" value="HTH_77"/>
    <property type="match status" value="1"/>
</dbReference>
<feature type="region of interest" description="Disordered" evidence="1">
    <location>
        <begin position="1"/>
        <end position="20"/>
    </location>
</feature>
<dbReference type="SUPFAM" id="SSF46894">
    <property type="entry name" value="C-terminal effector domain of the bipartite response regulators"/>
    <property type="match status" value="1"/>
</dbReference>
<dbReference type="CDD" id="cd06170">
    <property type="entry name" value="LuxR_C_like"/>
    <property type="match status" value="1"/>
</dbReference>
<dbReference type="RefSeq" id="WP_035281787.1">
    <property type="nucleotide sequence ID" value="NZ_AYXG01000084.1"/>
</dbReference>
<dbReference type="InterPro" id="IPR000792">
    <property type="entry name" value="Tscrpt_reg_LuxR_C"/>
</dbReference>
<evidence type="ECO:0000313" key="3">
    <source>
        <dbReference type="EMBL" id="EWC62209.1"/>
    </source>
</evidence>
<protein>
    <recommendedName>
        <fullName evidence="2">HTH luxR-type domain-containing protein</fullName>
    </recommendedName>
</protein>
<dbReference type="OrthoDB" id="9812579at2"/>
<dbReference type="PATRIC" id="fig|909613.9.peg.2462"/>
<dbReference type="AlphaFoldDB" id="W7J866"/>
<dbReference type="PANTHER" id="PTHR47691">
    <property type="entry name" value="REGULATOR-RELATED"/>
    <property type="match status" value="1"/>
</dbReference>
<dbReference type="SUPFAM" id="SSF48452">
    <property type="entry name" value="TPR-like"/>
    <property type="match status" value="1"/>
</dbReference>
<comment type="caution">
    <text evidence="3">The sequence shown here is derived from an EMBL/GenBank/DDBJ whole genome shotgun (WGS) entry which is preliminary data.</text>
</comment>
<dbReference type="GO" id="GO:0016887">
    <property type="term" value="F:ATP hydrolysis activity"/>
    <property type="evidence" value="ECO:0007669"/>
    <property type="project" value="InterPro"/>
</dbReference>
<dbReference type="Gene3D" id="1.25.40.10">
    <property type="entry name" value="Tetratricopeptide repeat domain"/>
    <property type="match status" value="1"/>
</dbReference>
<dbReference type="InterPro" id="IPR049945">
    <property type="entry name" value="AAA_22"/>
</dbReference>
<dbReference type="GO" id="GO:0006355">
    <property type="term" value="P:regulation of DNA-templated transcription"/>
    <property type="evidence" value="ECO:0007669"/>
    <property type="project" value="InterPro"/>
</dbReference>
<dbReference type="PRINTS" id="PR00038">
    <property type="entry name" value="HTHLUXR"/>
</dbReference>
<dbReference type="InterPro" id="IPR011990">
    <property type="entry name" value="TPR-like_helical_dom_sf"/>
</dbReference>
<dbReference type="InterPro" id="IPR036388">
    <property type="entry name" value="WH-like_DNA-bd_sf"/>
</dbReference>
<evidence type="ECO:0000259" key="2">
    <source>
        <dbReference type="PROSITE" id="PS50043"/>
    </source>
</evidence>
<dbReference type="InterPro" id="IPR027417">
    <property type="entry name" value="P-loop_NTPase"/>
</dbReference>
<accession>W7J866</accession>
<dbReference type="STRING" id="909613.UO65_2458"/>
<keyword evidence="4" id="KW-1185">Reference proteome</keyword>
<dbReference type="Pfam" id="PF00196">
    <property type="entry name" value="GerE"/>
    <property type="match status" value="1"/>
</dbReference>
<sequence length="768" mass="81852">MDGDPLPPDPAGFPDPAERWGLSSHVGRTAEIAEGARLLGARRLVTLTGPGGVGKSRLADRVAAHAADRFPDGRAVVELAGLREPAMVAEVVAHQLIQHDRSPRPALEVVVDHLRDRALLLVLDNCEHLVGACADLVRALARGCPRVAVLAASRQSLGVDGERVLPVPPLAVPGEGPLPVAALVEVDAVRLFVDRAQAVVPAFAVTGDNAADVAEVCRRLEGLPLAIELAAVRIRALSAGQLAERLTRSLPTLTAGSRTAPQRQHTLRATLDWSSGLCSPSERRVWARASVFSGTFDLDAAEHVCAGPDGGGGPDDVLAAIDGLLDKSVLTREEHDGVARYRMSGAVREYGAERLESAGERAAVARLHRDWFAVVADRFAAAWLGPDQLTWVRRLWRDQPNFRVATEYCVSTPGEAVVAVRMGLAMMHHWTLHGLLSEARMWMDRALPGIPDDAPERGTALWLAGLSALGQTDVPAAAAHLTAAGAVAKQHGDRALRARVASTWGIASVYGGELAAARTLLDKALTVFRTRDDLVPDRLFALVFAAQALGLSGDTEGAKALLTEGTALSRACGEHYFRGWLLYARARVSLAEGDWAEAESTGRQALRAQWDLGNRFTAAFTTELLATAAAKAGSAEQAAFLFGVAGGIWALMGSSPDAYPAIGTTHTTEVDAVRAELGRTRYDQAYARGLRTSPTAALQPTPAATPRGTLTKRELEIAALVAEGLTNRDIAERLVIARRTAESHVDHILRKLNLTNRSQIAAWISTRP</sequence>
<dbReference type="Pfam" id="PF13401">
    <property type="entry name" value="AAA_22"/>
    <property type="match status" value="1"/>
</dbReference>
<dbReference type="Gene3D" id="1.10.10.10">
    <property type="entry name" value="Winged helix-like DNA-binding domain superfamily/Winged helix DNA-binding domain"/>
    <property type="match status" value="1"/>
</dbReference>
<gene>
    <name evidence="3" type="ORF">UO65_2458</name>
</gene>
<evidence type="ECO:0000256" key="1">
    <source>
        <dbReference type="SAM" id="MobiDB-lite"/>
    </source>
</evidence>
<dbReference type="PANTHER" id="PTHR47691:SF3">
    <property type="entry name" value="HTH-TYPE TRANSCRIPTIONAL REGULATOR RV0890C-RELATED"/>
    <property type="match status" value="1"/>
</dbReference>
<dbReference type="Proteomes" id="UP000019277">
    <property type="component" value="Unassembled WGS sequence"/>
</dbReference>
<dbReference type="GO" id="GO:0003677">
    <property type="term" value="F:DNA binding"/>
    <property type="evidence" value="ECO:0007669"/>
    <property type="project" value="InterPro"/>
</dbReference>
<feature type="domain" description="HTH luxR-type" evidence="2">
    <location>
        <begin position="703"/>
        <end position="768"/>
    </location>
</feature>
<dbReference type="Gene3D" id="3.40.50.300">
    <property type="entry name" value="P-loop containing nucleotide triphosphate hydrolases"/>
    <property type="match status" value="1"/>
</dbReference>
<feature type="compositionally biased region" description="Pro residues" evidence="1">
    <location>
        <begin position="1"/>
        <end position="13"/>
    </location>
</feature>
<reference evidence="3 4" key="1">
    <citation type="journal article" date="2014" name="Genome Announc.">
        <title>Draft Genome Sequence of the Antitrypanosomally Active Sponge-Associated Bacterium Actinokineospora sp. Strain EG49.</title>
        <authorList>
            <person name="Harjes J."/>
            <person name="Ryu T."/>
            <person name="Abdelmohsen U.R."/>
            <person name="Moitinho-Silva L."/>
            <person name="Horn H."/>
            <person name="Ravasi T."/>
            <person name="Hentschel U."/>
        </authorList>
    </citation>
    <scope>NUCLEOTIDE SEQUENCE [LARGE SCALE GENOMIC DNA]</scope>
    <source>
        <strain evidence="3 4">EG49</strain>
    </source>
</reference>
<dbReference type="SUPFAM" id="SSF52540">
    <property type="entry name" value="P-loop containing nucleoside triphosphate hydrolases"/>
    <property type="match status" value="1"/>
</dbReference>
<evidence type="ECO:0000313" key="4">
    <source>
        <dbReference type="Proteomes" id="UP000019277"/>
    </source>
</evidence>
<dbReference type="PRINTS" id="PR00364">
    <property type="entry name" value="DISEASERSIST"/>
</dbReference>
<proteinExistence type="predicted"/>
<organism evidence="3 4">
    <name type="scientific">Actinokineospora spheciospongiae</name>
    <dbReference type="NCBI Taxonomy" id="909613"/>
    <lineage>
        <taxon>Bacteria</taxon>
        <taxon>Bacillati</taxon>
        <taxon>Actinomycetota</taxon>
        <taxon>Actinomycetes</taxon>
        <taxon>Pseudonocardiales</taxon>
        <taxon>Pseudonocardiaceae</taxon>
        <taxon>Actinokineospora</taxon>
    </lineage>
</organism>
<dbReference type="InterPro" id="IPR016032">
    <property type="entry name" value="Sig_transdc_resp-reg_C-effctor"/>
</dbReference>
<dbReference type="InterPro" id="IPR058852">
    <property type="entry name" value="HTH_77"/>
</dbReference>
<dbReference type="SMART" id="SM00421">
    <property type="entry name" value="HTH_LUXR"/>
    <property type="match status" value="1"/>
</dbReference>